<dbReference type="PANTHER" id="PTHR46796">
    <property type="entry name" value="HTH-TYPE TRANSCRIPTIONAL ACTIVATOR RHAS-RELATED"/>
    <property type="match status" value="1"/>
</dbReference>
<dbReference type="EMBL" id="FMXQ01000001">
    <property type="protein sequence ID" value="SDB04278.1"/>
    <property type="molecule type" value="Genomic_DNA"/>
</dbReference>
<dbReference type="PROSITE" id="PS00041">
    <property type="entry name" value="HTH_ARAC_FAMILY_1"/>
    <property type="match status" value="1"/>
</dbReference>
<accession>A0A1G6A754</accession>
<dbReference type="InterPro" id="IPR009057">
    <property type="entry name" value="Homeodomain-like_sf"/>
</dbReference>
<dbReference type="Gene3D" id="2.60.120.10">
    <property type="entry name" value="Jelly Rolls"/>
    <property type="match status" value="1"/>
</dbReference>
<dbReference type="InterPro" id="IPR020449">
    <property type="entry name" value="Tscrpt_reg_AraC-type_HTH"/>
</dbReference>
<evidence type="ECO:0000313" key="7">
    <source>
        <dbReference type="Proteomes" id="UP000199071"/>
    </source>
</evidence>
<feature type="compositionally biased region" description="Basic and acidic residues" evidence="4">
    <location>
        <begin position="325"/>
        <end position="341"/>
    </location>
</feature>
<dbReference type="GO" id="GO:0003700">
    <property type="term" value="F:DNA-binding transcription factor activity"/>
    <property type="evidence" value="ECO:0007669"/>
    <property type="project" value="InterPro"/>
</dbReference>
<dbReference type="InterPro" id="IPR050204">
    <property type="entry name" value="AraC_XylS_family_regulators"/>
</dbReference>
<dbReference type="Gene3D" id="1.10.10.60">
    <property type="entry name" value="Homeodomain-like"/>
    <property type="match status" value="2"/>
</dbReference>
<feature type="region of interest" description="Disordered" evidence="4">
    <location>
        <begin position="1"/>
        <end position="32"/>
    </location>
</feature>
<dbReference type="CDD" id="cd06976">
    <property type="entry name" value="cupin_MtlR-like_N"/>
    <property type="match status" value="1"/>
</dbReference>
<protein>
    <submittedName>
        <fullName evidence="6">AraC-type DNA-binding protein</fullName>
    </submittedName>
</protein>
<sequence>MGHLQTGPRGPSRRAETITEWPGGAGRAAPGGHSADIVPDFELIVGQPRQSFRWTVHDHPYPFAKWHYHPEYELHLIQKTSGKMFVGDYIGNFEPGNLVLTGPNLPHNWVSDNVVGLTIRDRDMLIQFSDETVRDMMRVAPELEEVEPLLDDARFGIEFHGEAARFGAQVLQRIGTAGPTRRMLYFLELLDELNRTREKTILSSRNYAPTLDHAVSDTISRAIDFLIGKLGEEIRLSDVAHHCGMSDAAFSRFFKKNTGHGFVRYVNRMRVNRACVLLTQQDRPVTEICYDTGFNNLSNFNRQFLAMCGMTPSEYRRHAKRNLKKSPDPYRRDPDSPHVHTDNAATLQRGLADDAGSSHTAAGRSDRGRRVNA</sequence>
<evidence type="ECO:0000256" key="1">
    <source>
        <dbReference type="ARBA" id="ARBA00023015"/>
    </source>
</evidence>
<keyword evidence="7" id="KW-1185">Reference proteome</keyword>
<evidence type="ECO:0000256" key="4">
    <source>
        <dbReference type="SAM" id="MobiDB-lite"/>
    </source>
</evidence>
<keyword evidence="1" id="KW-0805">Transcription regulation</keyword>
<name>A0A1G6A754_9HYPH</name>
<dbReference type="SUPFAM" id="SSF51182">
    <property type="entry name" value="RmlC-like cupins"/>
    <property type="match status" value="1"/>
</dbReference>
<feature type="compositionally biased region" description="Basic and acidic residues" evidence="4">
    <location>
        <begin position="364"/>
        <end position="373"/>
    </location>
</feature>
<reference evidence="6 7" key="1">
    <citation type="submission" date="2016-10" db="EMBL/GenBank/DDBJ databases">
        <authorList>
            <person name="de Groot N.N."/>
        </authorList>
    </citation>
    <scope>NUCLEOTIDE SEQUENCE [LARGE SCALE GENOMIC DNA]</scope>
    <source>
        <strain evidence="6 7">ATCC 35022</strain>
    </source>
</reference>
<organism evidence="6 7">
    <name type="scientific">Bauldia litoralis</name>
    <dbReference type="NCBI Taxonomy" id="665467"/>
    <lineage>
        <taxon>Bacteria</taxon>
        <taxon>Pseudomonadati</taxon>
        <taxon>Pseudomonadota</taxon>
        <taxon>Alphaproteobacteria</taxon>
        <taxon>Hyphomicrobiales</taxon>
        <taxon>Kaistiaceae</taxon>
        <taxon>Bauldia</taxon>
    </lineage>
</organism>
<dbReference type="InterPro" id="IPR014710">
    <property type="entry name" value="RmlC-like_jellyroll"/>
</dbReference>
<dbReference type="SUPFAM" id="SSF46689">
    <property type="entry name" value="Homeodomain-like"/>
    <property type="match status" value="2"/>
</dbReference>
<gene>
    <name evidence="6" type="ORF">SAMN02982931_00254</name>
</gene>
<dbReference type="PROSITE" id="PS01124">
    <property type="entry name" value="HTH_ARAC_FAMILY_2"/>
    <property type="match status" value="1"/>
</dbReference>
<evidence type="ECO:0000259" key="5">
    <source>
        <dbReference type="PROSITE" id="PS01124"/>
    </source>
</evidence>
<proteinExistence type="predicted"/>
<feature type="region of interest" description="Disordered" evidence="4">
    <location>
        <begin position="321"/>
        <end position="373"/>
    </location>
</feature>
<dbReference type="InterPro" id="IPR018062">
    <property type="entry name" value="HTH_AraC-typ_CS"/>
</dbReference>
<keyword evidence="2 6" id="KW-0238">DNA-binding</keyword>
<dbReference type="Pfam" id="PF12833">
    <property type="entry name" value="HTH_18"/>
    <property type="match status" value="1"/>
</dbReference>
<feature type="domain" description="HTH araC/xylS-type" evidence="5">
    <location>
        <begin position="220"/>
        <end position="318"/>
    </location>
</feature>
<evidence type="ECO:0000256" key="3">
    <source>
        <dbReference type="ARBA" id="ARBA00023163"/>
    </source>
</evidence>
<evidence type="ECO:0000256" key="2">
    <source>
        <dbReference type="ARBA" id="ARBA00023125"/>
    </source>
</evidence>
<dbReference type="STRING" id="665467.SAMN02982931_00254"/>
<dbReference type="SMART" id="SM00342">
    <property type="entry name" value="HTH_ARAC"/>
    <property type="match status" value="1"/>
</dbReference>
<dbReference type="InterPro" id="IPR018060">
    <property type="entry name" value="HTH_AraC"/>
</dbReference>
<dbReference type="InterPro" id="IPR011051">
    <property type="entry name" value="RmlC_Cupin_sf"/>
</dbReference>
<dbReference type="RefSeq" id="WP_090874397.1">
    <property type="nucleotide sequence ID" value="NZ_FMXQ01000001.1"/>
</dbReference>
<dbReference type="GO" id="GO:0043565">
    <property type="term" value="F:sequence-specific DNA binding"/>
    <property type="evidence" value="ECO:0007669"/>
    <property type="project" value="InterPro"/>
</dbReference>
<evidence type="ECO:0000313" key="6">
    <source>
        <dbReference type="EMBL" id="SDB04278.1"/>
    </source>
</evidence>
<dbReference type="PRINTS" id="PR00032">
    <property type="entry name" value="HTHARAC"/>
</dbReference>
<keyword evidence="3" id="KW-0804">Transcription</keyword>
<dbReference type="Proteomes" id="UP000199071">
    <property type="component" value="Unassembled WGS sequence"/>
</dbReference>
<dbReference type="OrthoDB" id="9816011at2"/>
<dbReference type="AlphaFoldDB" id="A0A1G6A754"/>